<dbReference type="InterPro" id="IPR007197">
    <property type="entry name" value="rSAM"/>
</dbReference>
<comment type="caution">
    <text evidence="1">Lacks conserved residue(s) required for the propagation of feature annotation.</text>
</comment>
<dbReference type="CDD" id="cd01335">
    <property type="entry name" value="Radical_SAM"/>
    <property type="match status" value="1"/>
</dbReference>
<keyword evidence="1" id="KW-0408">Iron</keyword>
<dbReference type="GO" id="GO:0000287">
    <property type="term" value="F:magnesium ion binding"/>
    <property type="evidence" value="ECO:0007669"/>
    <property type="project" value="UniProtKB-UniRule"/>
</dbReference>
<dbReference type="Proteomes" id="UP000238358">
    <property type="component" value="Chromosome"/>
</dbReference>
<protein>
    <recommendedName>
        <fullName evidence="1">7-carboxy-7-deazaguanine synthase</fullName>
        <shortName evidence="1">CDG synthase</shortName>
        <ecNumber evidence="1">4.3.99.3</ecNumber>
    </recommendedName>
    <alternativeName>
        <fullName evidence="1">Queuosine biosynthesis protein QueE</fullName>
    </alternativeName>
</protein>
<dbReference type="Pfam" id="PF04055">
    <property type="entry name" value="Radical_SAM"/>
    <property type="match status" value="1"/>
</dbReference>
<feature type="binding site" evidence="1">
    <location>
        <begin position="39"/>
        <end position="41"/>
    </location>
    <ligand>
        <name>S-adenosyl-L-methionine</name>
        <dbReference type="ChEBI" id="CHEBI:59789"/>
    </ligand>
</feature>
<name>A0A269TH68_MEGEL</name>
<feature type="binding site" evidence="1">
    <location>
        <position position="69"/>
    </location>
    <ligand>
        <name>substrate</name>
    </ligand>
</feature>
<dbReference type="GO" id="GO:1904047">
    <property type="term" value="F:S-adenosyl-L-methionine binding"/>
    <property type="evidence" value="ECO:0007669"/>
    <property type="project" value="UniProtKB-UniRule"/>
</dbReference>
<keyword evidence="1" id="KW-0949">S-adenosyl-L-methionine</keyword>
<dbReference type="Gene3D" id="3.20.20.70">
    <property type="entry name" value="Aldolase class I"/>
    <property type="match status" value="1"/>
</dbReference>
<feature type="binding site" evidence="1">
    <location>
        <position position="42"/>
    </location>
    <ligand>
        <name>Mg(2+)</name>
        <dbReference type="ChEBI" id="CHEBI:18420"/>
    </ligand>
</feature>
<feature type="binding site" evidence="1">
    <location>
        <position position="71"/>
    </location>
    <ligand>
        <name>S-adenosyl-L-methionine</name>
        <dbReference type="ChEBI" id="CHEBI:59789"/>
    </ligand>
</feature>
<dbReference type="SUPFAM" id="SSF102114">
    <property type="entry name" value="Radical SAM enzymes"/>
    <property type="match status" value="1"/>
</dbReference>
<dbReference type="InterPro" id="IPR013785">
    <property type="entry name" value="Aldolase_TIM"/>
</dbReference>
<comment type="similarity">
    <text evidence="1">Belongs to the radical SAM superfamily. 7-carboxy-7-deazaguanine synthase family.</text>
</comment>
<dbReference type="GO" id="GO:0051539">
    <property type="term" value="F:4 iron, 4 sulfur cluster binding"/>
    <property type="evidence" value="ECO:0007669"/>
    <property type="project" value="UniProtKB-UniRule"/>
</dbReference>
<keyword evidence="1" id="KW-0460">Magnesium</keyword>
<comment type="cofactor">
    <cofactor evidence="1">
        <name>Mg(2+)</name>
        <dbReference type="ChEBI" id="CHEBI:18420"/>
    </cofactor>
</comment>
<dbReference type="EC" id="4.3.99.3" evidence="1"/>
<dbReference type="GO" id="GO:0016840">
    <property type="term" value="F:carbon-nitrogen lyase activity"/>
    <property type="evidence" value="ECO:0007669"/>
    <property type="project" value="UniProtKB-UniRule"/>
</dbReference>
<gene>
    <name evidence="1" type="primary">queE</name>
    <name evidence="2" type="ORF">C6Y28_08340</name>
</gene>
<dbReference type="SFLD" id="SFLDS00029">
    <property type="entry name" value="Radical_SAM"/>
    <property type="match status" value="1"/>
</dbReference>
<reference evidence="2 3" key="1">
    <citation type="journal article" date="2018" name="Genome Announc.">
        <title>Complete genomes of two Megasphaera elsdenii strains, NCIMB 702410 and ATCC 25940.</title>
        <authorList>
            <person name="Hatmaker E.A."/>
            <person name="O'Dell K."/>
            <person name="Riley L.A."/>
            <person name="Klingeman D.M."/>
            <person name="Guss A.M."/>
        </authorList>
    </citation>
    <scope>NUCLEOTIDE SEQUENCE [LARGE SCALE GENOMIC DNA]</scope>
    <source>
        <strain evidence="2 3">NCIMB702410</strain>
    </source>
</reference>
<dbReference type="EMBL" id="CP027569">
    <property type="protein sequence ID" value="AVO27612.1"/>
    <property type="molecule type" value="Genomic_DNA"/>
</dbReference>
<keyword evidence="1" id="KW-0479">Metal-binding</keyword>
<comment type="pathway">
    <text evidence="1">Purine metabolism; 7-cyano-7-deazaguanine biosynthesis.</text>
</comment>
<evidence type="ECO:0000313" key="2">
    <source>
        <dbReference type="EMBL" id="AVO27612.1"/>
    </source>
</evidence>
<keyword evidence="1" id="KW-0411">Iron-sulfur</keyword>
<comment type="cofactor">
    <cofactor evidence="1">
        <name>[4Fe-4S] cluster</name>
        <dbReference type="ChEBI" id="CHEBI:49883"/>
    </cofactor>
    <text evidence="1">Binds 1 [4Fe-4S] cluster. The cluster is coordinated with 3 cysteines and an exchangeable S-adenosyl-L-methionine.</text>
</comment>
<dbReference type="OrthoDB" id="9792276at2"/>
<comment type="function">
    <text evidence="1">Catalyzes the complex heterocyclic radical-mediated conversion of 6-carboxy-5,6,7,8-tetrahydropterin (CPH4) to 7-carboxy-7-deazaguanine (CDG), a step common to the biosynthetic pathways of all 7-deazapurine-containing compounds.</text>
</comment>
<feature type="binding site" evidence="1">
    <location>
        <position position="40"/>
    </location>
    <ligand>
        <name>[4Fe-4S] cluster</name>
        <dbReference type="ChEBI" id="CHEBI:49883"/>
        <note>4Fe-4S-S-AdoMet</note>
    </ligand>
</feature>
<dbReference type="InterPro" id="IPR058240">
    <property type="entry name" value="rSAM_sf"/>
</dbReference>
<feature type="binding site" evidence="1">
    <location>
        <position position="33"/>
    </location>
    <ligand>
        <name>[4Fe-4S] cluster</name>
        <dbReference type="ChEBI" id="CHEBI:49883"/>
        <note>4Fe-4S-S-AdoMet</note>
    </ligand>
</feature>
<dbReference type="RefSeq" id="WP_022497349.1">
    <property type="nucleotide sequence ID" value="NZ_AP031433.1"/>
</dbReference>
<comment type="subunit">
    <text evidence="1">Homodimer.</text>
</comment>
<comment type="cofactor">
    <cofactor evidence="1">
        <name>S-adenosyl-L-methionine</name>
        <dbReference type="ChEBI" id="CHEBI:59789"/>
    </cofactor>
    <text evidence="1">Binds 1 S-adenosyl-L-methionine per subunit.</text>
</comment>
<keyword evidence="1" id="KW-0456">Lyase</keyword>
<keyword evidence="1" id="KW-0671">Queuosine biosynthesis</keyword>
<dbReference type="InterPro" id="IPR024924">
    <property type="entry name" value="7-CO-7-deazaguanine_synth-like"/>
</dbReference>
<dbReference type="PANTHER" id="PTHR42836:SF1">
    <property type="entry name" value="7-CARBOXY-7-DEAZAGUANINE SYNTHASE"/>
    <property type="match status" value="1"/>
</dbReference>
<organism evidence="2 3">
    <name type="scientific">Megasphaera elsdenii</name>
    <dbReference type="NCBI Taxonomy" id="907"/>
    <lineage>
        <taxon>Bacteria</taxon>
        <taxon>Bacillati</taxon>
        <taxon>Bacillota</taxon>
        <taxon>Negativicutes</taxon>
        <taxon>Veillonellales</taxon>
        <taxon>Veillonellaceae</taxon>
        <taxon>Megasphaera</taxon>
    </lineage>
</organism>
<dbReference type="PANTHER" id="PTHR42836">
    <property type="entry name" value="7-CARBOXY-7-DEAZAGUANINE SYNTHASE"/>
    <property type="match status" value="1"/>
</dbReference>
<accession>A0A269TH68</accession>
<keyword evidence="1" id="KW-0004">4Fe-4S</keyword>
<dbReference type="AlphaFoldDB" id="A0A269TH68"/>
<feature type="binding site" evidence="1">
    <location>
        <begin position="14"/>
        <end position="16"/>
    </location>
    <ligand>
        <name>substrate</name>
    </ligand>
</feature>
<feature type="binding site" evidence="1">
    <location>
        <position position="37"/>
    </location>
    <ligand>
        <name>[4Fe-4S] cluster</name>
        <dbReference type="ChEBI" id="CHEBI:49883"/>
        <note>4Fe-4S-S-AdoMet</note>
    </ligand>
</feature>
<evidence type="ECO:0000313" key="3">
    <source>
        <dbReference type="Proteomes" id="UP000238358"/>
    </source>
</evidence>
<evidence type="ECO:0000256" key="1">
    <source>
        <dbReference type="HAMAP-Rule" id="MF_00917"/>
    </source>
</evidence>
<feature type="binding site" evidence="1">
    <location>
        <position position="29"/>
    </location>
    <ligand>
        <name>substrate</name>
    </ligand>
</feature>
<dbReference type="UniPathway" id="UPA00391"/>
<dbReference type="HAMAP" id="MF_00917">
    <property type="entry name" value="QueE"/>
    <property type="match status" value="1"/>
</dbReference>
<sequence length="210" mass="23985">MNYSLCVNEIFDSIDGEGKKAGQLATFIRLCGCNLRCSYCDTAYAFNEGQHMDIADIIAQVSYPNVTLTGGEPLCQDIHALLAGLKGHSVNIETNGSMDIEPYFKYDHVWFTVDYKSLSSDMANRMLPENFEKLRPQDVLKFVVGDEADLRQALGVYRLYRPKCAVYVGAVFGKIEPRRIVEFMKENRLTDWHMQLQLHKFIWNPDDRGV</sequence>
<proteinExistence type="inferred from homology"/>
<comment type="catalytic activity">
    <reaction evidence="1">
        <text>6-carboxy-5,6,7,8-tetrahydropterin + H(+) = 7-carboxy-7-carbaguanine + NH4(+)</text>
        <dbReference type="Rhea" id="RHEA:27974"/>
        <dbReference type="ChEBI" id="CHEBI:15378"/>
        <dbReference type="ChEBI" id="CHEBI:28938"/>
        <dbReference type="ChEBI" id="CHEBI:61032"/>
        <dbReference type="ChEBI" id="CHEBI:61036"/>
        <dbReference type="EC" id="4.3.99.3"/>
    </reaction>
</comment>
<dbReference type="PIRSF" id="PIRSF000370">
    <property type="entry name" value="QueE"/>
    <property type="match status" value="1"/>
</dbReference>
<dbReference type="GO" id="GO:0008616">
    <property type="term" value="P:tRNA queuosine(34) biosynthetic process"/>
    <property type="evidence" value="ECO:0007669"/>
    <property type="project" value="UniProtKB-UniRule"/>
</dbReference>